<organism evidence="3">
    <name type="scientific">Gongylonema pulchrum</name>
    <dbReference type="NCBI Taxonomy" id="637853"/>
    <lineage>
        <taxon>Eukaryota</taxon>
        <taxon>Metazoa</taxon>
        <taxon>Ecdysozoa</taxon>
        <taxon>Nematoda</taxon>
        <taxon>Chromadorea</taxon>
        <taxon>Rhabditida</taxon>
        <taxon>Spirurina</taxon>
        <taxon>Spiruromorpha</taxon>
        <taxon>Spiruroidea</taxon>
        <taxon>Gongylonematidae</taxon>
        <taxon>Gongylonema</taxon>
    </lineage>
</organism>
<dbReference type="AlphaFoldDB" id="A0A183CY31"/>
<reference evidence="1 2" key="2">
    <citation type="submission" date="2018-11" db="EMBL/GenBank/DDBJ databases">
        <authorList>
            <consortium name="Pathogen Informatics"/>
        </authorList>
    </citation>
    <scope>NUCLEOTIDE SEQUENCE [LARGE SCALE GENOMIC DNA]</scope>
</reference>
<evidence type="ECO:0000313" key="3">
    <source>
        <dbReference type="WBParaSite" id="GPUH_0000137401-mRNA-1"/>
    </source>
</evidence>
<proteinExistence type="predicted"/>
<dbReference type="Proteomes" id="UP000271098">
    <property type="component" value="Unassembled WGS sequence"/>
</dbReference>
<gene>
    <name evidence="1" type="ORF">GPUH_LOCUS1372</name>
</gene>
<protein>
    <submittedName>
        <fullName evidence="1 3">Uncharacterized protein</fullName>
    </submittedName>
</protein>
<sequence length="158" mass="18340">MNRGFPCGTPLMRTNMEKQQQIKLFPMGMRYDGILTAYRSKIQDERQVCRFKLDGGLVSDQTVVLPFKMELRFCRPKLSGDFAALNERRLSLQIEWKCGQLKFKNGSVFQTKRLDSGSVVQTVRWFCDGFADLNETVAASFSIELRLIQIEHWFCRSI</sequence>
<dbReference type="EMBL" id="UYRT01001638">
    <property type="protein sequence ID" value="VDK29906.1"/>
    <property type="molecule type" value="Genomic_DNA"/>
</dbReference>
<name>A0A183CY31_9BILA</name>
<accession>A0A183CY31</accession>
<reference evidence="3" key="1">
    <citation type="submission" date="2016-06" db="UniProtKB">
        <authorList>
            <consortium name="WormBaseParasite"/>
        </authorList>
    </citation>
    <scope>IDENTIFICATION</scope>
</reference>
<evidence type="ECO:0000313" key="1">
    <source>
        <dbReference type="EMBL" id="VDK29906.1"/>
    </source>
</evidence>
<evidence type="ECO:0000313" key="2">
    <source>
        <dbReference type="Proteomes" id="UP000271098"/>
    </source>
</evidence>
<dbReference type="WBParaSite" id="GPUH_0000137401-mRNA-1">
    <property type="protein sequence ID" value="GPUH_0000137401-mRNA-1"/>
    <property type="gene ID" value="GPUH_0000137401"/>
</dbReference>
<keyword evidence="2" id="KW-1185">Reference proteome</keyword>